<feature type="transmembrane region" description="Helical" evidence="1">
    <location>
        <begin position="158"/>
        <end position="178"/>
    </location>
</feature>
<sequence length="297" mass="32895">MWAAGSGHFDAVELLTHHGASFDPWVLDDSRGGVPFWTTITDSPIREWWMSQMTVSSLAESTLGNFKTYLAVFTGALLSVLLVLGTRYLKGLPMNASVAKIENYLPVELNRKRGFSRGAQLLIGKARLPWALGAALYTFRSVEVVTNLVAILGSGMMIVWWPCWLPFVIGGFLAPTLHKNYAVNLSKPVLITAVKDPLSALLALLRTFLFGSVAMAVWRDYRSRHPDLGSSLQIAAPSTFWTGWINLEQAQAQVKMHSDWTEEPTQLQANLGRIFEFFISSVLLLVALYATSLASYL</sequence>
<keyword evidence="1" id="KW-1133">Transmembrane helix</keyword>
<evidence type="ECO:0000256" key="1">
    <source>
        <dbReference type="SAM" id="Phobius"/>
    </source>
</evidence>
<reference evidence="2" key="1">
    <citation type="submission" date="2021-02" db="EMBL/GenBank/DDBJ databases">
        <authorList>
            <person name="Dougan E. K."/>
            <person name="Rhodes N."/>
            <person name="Thang M."/>
            <person name="Chan C."/>
        </authorList>
    </citation>
    <scope>NUCLEOTIDE SEQUENCE</scope>
</reference>
<name>A0A812ZWZ1_9DINO</name>
<evidence type="ECO:0000313" key="3">
    <source>
        <dbReference type="Proteomes" id="UP000601435"/>
    </source>
</evidence>
<keyword evidence="1" id="KW-0812">Transmembrane</keyword>
<feature type="non-terminal residue" evidence="2">
    <location>
        <position position="1"/>
    </location>
</feature>
<keyword evidence="3" id="KW-1185">Reference proteome</keyword>
<dbReference type="Proteomes" id="UP000601435">
    <property type="component" value="Unassembled WGS sequence"/>
</dbReference>
<feature type="transmembrane region" description="Helical" evidence="1">
    <location>
        <begin position="274"/>
        <end position="296"/>
    </location>
</feature>
<feature type="transmembrane region" description="Helical" evidence="1">
    <location>
        <begin position="198"/>
        <end position="218"/>
    </location>
</feature>
<gene>
    <name evidence="2" type="primary">Kidins220</name>
    <name evidence="2" type="ORF">SNEC2469_LOCUS25855</name>
</gene>
<organism evidence="2 3">
    <name type="scientific">Symbiodinium necroappetens</name>
    <dbReference type="NCBI Taxonomy" id="1628268"/>
    <lineage>
        <taxon>Eukaryota</taxon>
        <taxon>Sar</taxon>
        <taxon>Alveolata</taxon>
        <taxon>Dinophyceae</taxon>
        <taxon>Suessiales</taxon>
        <taxon>Symbiodiniaceae</taxon>
        <taxon>Symbiodinium</taxon>
    </lineage>
</organism>
<dbReference type="AlphaFoldDB" id="A0A812ZWZ1"/>
<comment type="caution">
    <text evidence="2">The sequence shown here is derived from an EMBL/GenBank/DDBJ whole genome shotgun (WGS) entry which is preliminary data.</text>
</comment>
<dbReference type="EMBL" id="CAJNJA010051586">
    <property type="protein sequence ID" value="CAE7844158.1"/>
    <property type="molecule type" value="Genomic_DNA"/>
</dbReference>
<proteinExistence type="predicted"/>
<accession>A0A812ZWZ1</accession>
<evidence type="ECO:0000313" key="2">
    <source>
        <dbReference type="EMBL" id="CAE7844158.1"/>
    </source>
</evidence>
<dbReference type="OrthoDB" id="422602at2759"/>
<feature type="transmembrane region" description="Helical" evidence="1">
    <location>
        <begin position="66"/>
        <end position="84"/>
    </location>
</feature>
<protein>
    <submittedName>
        <fullName evidence="2">Kidins220 protein</fullName>
    </submittedName>
</protein>
<keyword evidence="1" id="KW-0472">Membrane</keyword>